<organism evidence="2 3">
    <name type="scientific">Chryseolinea serpens</name>
    <dbReference type="NCBI Taxonomy" id="947013"/>
    <lineage>
        <taxon>Bacteria</taxon>
        <taxon>Pseudomonadati</taxon>
        <taxon>Bacteroidota</taxon>
        <taxon>Cytophagia</taxon>
        <taxon>Cytophagales</taxon>
        <taxon>Fulvivirgaceae</taxon>
        <taxon>Chryseolinea</taxon>
    </lineage>
</organism>
<dbReference type="Proteomes" id="UP000184212">
    <property type="component" value="Unassembled WGS sequence"/>
</dbReference>
<reference evidence="2 3" key="1">
    <citation type="submission" date="2016-11" db="EMBL/GenBank/DDBJ databases">
        <authorList>
            <person name="Jaros S."/>
            <person name="Januszkiewicz K."/>
            <person name="Wedrychowicz H."/>
        </authorList>
    </citation>
    <scope>NUCLEOTIDE SEQUENCE [LARGE SCALE GENOMIC DNA]</scope>
    <source>
        <strain evidence="2 3">DSM 24574</strain>
    </source>
</reference>
<evidence type="ECO:0008006" key="4">
    <source>
        <dbReference type="Google" id="ProtNLM"/>
    </source>
</evidence>
<evidence type="ECO:0000313" key="3">
    <source>
        <dbReference type="Proteomes" id="UP000184212"/>
    </source>
</evidence>
<evidence type="ECO:0000256" key="1">
    <source>
        <dbReference type="SAM" id="Phobius"/>
    </source>
</evidence>
<dbReference type="AlphaFoldDB" id="A0A1M5VKI3"/>
<dbReference type="PROSITE" id="PS51257">
    <property type="entry name" value="PROKAR_LIPOPROTEIN"/>
    <property type="match status" value="1"/>
</dbReference>
<keyword evidence="1" id="KW-0812">Transmembrane</keyword>
<accession>A0A1M5VKI3</accession>
<protein>
    <recommendedName>
        <fullName evidence="4">Phosphatidate cytidylyltransferase</fullName>
    </recommendedName>
</protein>
<dbReference type="EMBL" id="FQWQ01000004">
    <property type="protein sequence ID" value="SHH75725.1"/>
    <property type="molecule type" value="Genomic_DNA"/>
</dbReference>
<feature type="transmembrane region" description="Helical" evidence="1">
    <location>
        <begin position="32"/>
        <end position="51"/>
    </location>
</feature>
<sequence>MKLKNINAFAFFIFLLVTVTSCQVIGDIFGAGVYTGIFIVIFIIVIIFILLSKVFRKP</sequence>
<name>A0A1M5VKI3_9BACT</name>
<keyword evidence="1" id="KW-1133">Transmembrane helix</keyword>
<evidence type="ECO:0000313" key="2">
    <source>
        <dbReference type="EMBL" id="SHH75725.1"/>
    </source>
</evidence>
<gene>
    <name evidence="2" type="ORF">SAMN04488109_5177</name>
</gene>
<keyword evidence="1" id="KW-0472">Membrane</keyword>
<proteinExistence type="predicted"/>
<dbReference type="RefSeq" id="WP_178377205.1">
    <property type="nucleotide sequence ID" value="NZ_FQWQ01000004.1"/>
</dbReference>
<keyword evidence="3" id="KW-1185">Reference proteome</keyword>